<feature type="transmembrane region" description="Helical" evidence="9">
    <location>
        <begin position="349"/>
        <end position="375"/>
    </location>
</feature>
<accession>A0A1G8SDL5</accession>
<dbReference type="RefSeq" id="WP_093193153.1">
    <property type="nucleotide sequence ID" value="NZ_FNEV01000003.1"/>
</dbReference>
<dbReference type="OrthoDB" id="2339361at2"/>
<dbReference type="InterPro" id="IPR001898">
    <property type="entry name" value="SLC13A/DASS"/>
</dbReference>
<feature type="transmembrane region" description="Helical" evidence="9">
    <location>
        <begin position="170"/>
        <end position="193"/>
    </location>
</feature>
<dbReference type="STRING" id="86666.SAMN04490247_1402"/>
<feature type="transmembrane region" description="Helical" evidence="9">
    <location>
        <begin position="387"/>
        <end position="410"/>
    </location>
</feature>
<feature type="transmembrane region" description="Helical" evidence="9">
    <location>
        <begin position="6"/>
        <end position="24"/>
    </location>
</feature>
<organism evidence="10 11">
    <name type="scientific">Salimicrobium halophilum</name>
    <dbReference type="NCBI Taxonomy" id="86666"/>
    <lineage>
        <taxon>Bacteria</taxon>
        <taxon>Bacillati</taxon>
        <taxon>Bacillota</taxon>
        <taxon>Bacilli</taxon>
        <taxon>Bacillales</taxon>
        <taxon>Bacillaceae</taxon>
        <taxon>Salimicrobium</taxon>
    </lineage>
</organism>
<evidence type="ECO:0000256" key="1">
    <source>
        <dbReference type="ARBA" id="ARBA00004141"/>
    </source>
</evidence>
<protein>
    <recommendedName>
        <fullName evidence="3">Sodium-dependent dicarboxylate transporter SdcS</fullName>
    </recommendedName>
    <alternativeName>
        <fullName evidence="8">Na(+)/dicarboxylate symporter</fullName>
    </alternativeName>
</protein>
<dbReference type="PANTHER" id="PTHR10283:SF82">
    <property type="entry name" value="SOLUTE CARRIER FAMILY 13 MEMBER 2"/>
    <property type="match status" value="1"/>
</dbReference>
<gene>
    <name evidence="10" type="ORF">SAMN04490247_1402</name>
</gene>
<dbReference type="Proteomes" id="UP000199225">
    <property type="component" value="Unassembled WGS sequence"/>
</dbReference>
<dbReference type="EMBL" id="FNEV01000003">
    <property type="protein sequence ID" value="SDJ27349.1"/>
    <property type="molecule type" value="Genomic_DNA"/>
</dbReference>
<keyword evidence="6 9" id="KW-1133">Transmembrane helix</keyword>
<evidence type="ECO:0000313" key="11">
    <source>
        <dbReference type="Proteomes" id="UP000199225"/>
    </source>
</evidence>
<feature type="transmembrane region" description="Helical" evidence="9">
    <location>
        <begin position="430"/>
        <end position="453"/>
    </location>
</feature>
<evidence type="ECO:0000256" key="7">
    <source>
        <dbReference type="ARBA" id="ARBA00023136"/>
    </source>
</evidence>
<evidence type="ECO:0000256" key="9">
    <source>
        <dbReference type="SAM" id="Phobius"/>
    </source>
</evidence>
<dbReference type="GO" id="GO:1905039">
    <property type="term" value="P:carboxylic acid transmembrane transport"/>
    <property type="evidence" value="ECO:0007669"/>
    <property type="project" value="UniProtKB-ARBA"/>
</dbReference>
<feature type="transmembrane region" description="Helical" evidence="9">
    <location>
        <begin position="70"/>
        <end position="92"/>
    </location>
</feature>
<keyword evidence="4 9" id="KW-0812">Transmembrane</keyword>
<comment type="subcellular location">
    <subcellularLocation>
        <location evidence="1">Membrane</location>
        <topology evidence="1">Multi-pass membrane protein</topology>
    </subcellularLocation>
</comment>
<feature type="transmembrane region" description="Helical" evidence="9">
    <location>
        <begin position="113"/>
        <end position="134"/>
    </location>
</feature>
<evidence type="ECO:0000256" key="5">
    <source>
        <dbReference type="ARBA" id="ARBA00022847"/>
    </source>
</evidence>
<evidence type="ECO:0000256" key="4">
    <source>
        <dbReference type="ARBA" id="ARBA00022692"/>
    </source>
</evidence>
<keyword evidence="7 9" id="KW-0472">Membrane</keyword>
<evidence type="ECO:0000256" key="2">
    <source>
        <dbReference type="ARBA" id="ARBA00006772"/>
    </source>
</evidence>
<evidence type="ECO:0000313" key="10">
    <source>
        <dbReference type="EMBL" id="SDJ27349.1"/>
    </source>
</evidence>
<name>A0A1G8SDL5_9BACI</name>
<dbReference type="PANTHER" id="PTHR10283">
    <property type="entry name" value="SOLUTE CARRIER FAMILY 13 MEMBER"/>
    <property type="match status" value="1"/>
</dbReference>
<evidence type="ECO:0000256" key="3">
    <source>
        <dbReference type="ARBA" id="ARBA00020150"/>
    </source>
</evidence>
<evidence type="ECO:0000256" key="6">
    <source>
        <dbReference type="ARBA" id="ARBA00022989"/>
    </source>
</evidence>
<dbReference type="Pfam" id="PF00939">
    <property type="entry name" value="Na_sulph_symp"/>
    <property type="match status" value="1"/>
</dbReference>
<feature type="transmembrane region" description="Helical" evidence="9">
    <location>
        <begin position="45"/>
        <end position="64"/>
    </location>
</feature>
<comment type="similarity">
    <text evidence="2">Belongs to the SLC13A/DASS transporter (TC 2.A.47) family. NADC subfamily.</text>
</comment>
<keyword evidence="5" id="KW-0769">Symport</keyword>
<dbReference type="GO" id="GO:0008514">
    <property type="term" value="F:organic anion transmembrane transporter activity"/>
    <property type="evidence" value="ECO:0007669"/>
    <property type="project" value="UniProtKB-ARBA"/>
</dbReference>
<proteinExistence type="inferred from homology"/>
<sequence>MNRRTMLLTLTAFLYITFFHLWHWDVKIQATAALFIIQILWLGRVFTLAFSSLLFMLLLSFHFFTYEETLSYVASQVVWLLFSTYIIAKGFMKTGLAGRLSLKLLQLSKGSGKALILLSFFLMLVLSILVPSNIGKANLVTSVLDQLLKNLKKFGDITNLGKSLFIGVSYMSAISGAFVATGASSTLYVFGLFTDIHPELSYLTWILYFAPPILLFVFVLWGLFLFTFPPESVEEEKLMYLLHERLEEMGVMNFGEKKMIAIMGITLLLWATQSVHGFSIPLVGLLGASLTMVPGIGIWDWNEAKKAVNWDMMLFFASTLMVSGMLIETGTVDWMTSVILGSANGYPPVLVLTIGLTMTMLIRLVFVNILGFLTITIPLAISIGESLAGFSSIVTAMAVFLAGVPGFFLITQSPVHLISYSFGYFHDKDLFRIGISASAVWLVILLSFMFFVWRWSL</sequence>
<keyword evidence="5" id="KW-0813">Transport</keyword>
<dbReference type="GO" id="GO:0015293">
    <property type="term" value="F:symporter activity"/>
    <property type="evidence" value="ECO:0007669"/>
    <property type="project" value="UniProtKB-KW"/>
</dbReference>
<feature type="transmembrane region" description="Helical" evidence="9">
    <location>
        <begin position="278"/>
        <end position="298"/>
    </location>
</feature>
<dbReference type="GO" id="GO:0005886">
    <property type="term" value="C:plasma membrane"/>
    <property type="evidence" value="ECO:0007669"/>
    <property type="project" value="TreeGrafter"/>
</dbReference>
<keyword evidence="11" id="KW-1185">Reference proteome</keyword>
<reference evidence="11" key="1">
    <citation type="submission" date="2016-10" db="EMBL/GenBank/DDBJ databases">
        <authorList>
            <person name="Varghese N."/>
            <person name="Submissions S."/>
        </authorList>
    </citation>
    <scope>NUCLEOTIDE SEQUENCE [LARGE SCALE GENOMIC DNA]</scope>
    <source>
        <strain evidence="11">DSM 4771</strain>
    </source>
</reference>
<evidence type="ECO:0000256" key="8">
    <source>
        <dbReference type="ARBA" id="ARBA00031174"/>
    </source>
</evidence>
<dbReference type="AlphaFoldDB" id="A0A1G8SDL5"/>
<feature type="transmembrane region" description="Helical" evidence="9">
    <location>
        <begin position="310"/>
        <end position="329"/>
    </location>
</feature>
<feature type="transmembrane region" description="Helical" evidence="9">
    <location>
        <begin position="205"/>
        <end position="228"/>
    </location>
</feature>